<organism evidence="2 3">
    <name type="scientific">Pseudovirgaria hyperparasitica</name>
    <dbReference type="NCBI Taxonomy" id="470096"/>
    <lineage>
        <taxon>Eukaryota</taxon>
        <taxon>Fungi</taxon>
        <taxon>Dikarya</taxon>
        <taxon>Ascomycota</taxon>
        <taxon>Pezizomycotina</taxon>
        <taxon>Dothideomycetes</taxon>
        <taxon>Dothideomycetes incertae sedis</taxon>
        <taxon>Acrospermales</taxon>
        <taxon>Acrospermaceae</taxon>
        <taxon>Pseudovirgaria</taxon>
    </lineage>
</organism>
<dbReference type="EMBL" id="ML996584">
    <property type="protein sequence ID" value="KAF2753470.1"/>
    <property type="molecule type" value="Genomic_DNA"/>
</dbReference>
<proteinExistence type="predicted"/>
<dbReference type="GeneID" id="54485929"/>
<feature type="region of interest" description="Disordered" evidence="1">
    <location>
        <begin position="1"/>
        <end position="66"/>
    </location>
</feature>
<evidence type="ECO:0000313" key="3">
    <source>
        <dbReference type="Proteomes" id="UP000799437"/>
    </source>
</evidence>
<keyword evidence="3" id="KW-1185">Reference proteome</keyword>
<accession>A0A6A6VV23</accession>
<name>A0A6A6VV23_9PEZI</name>
<dbReference type="AlphaFoldDB" id="A0A6A6VV23"/>
<feature type="compositionally biased region" description="Polar residues" evidence="1">
    <location>
        <begin position="20"/>
        <end position="34"/>
    </location>
</feature>
<dbReference type="Proteomes" id="UP000799437">
    <property type="component" value="Unassembled WGS sequence"/>
</dbReference>
<reference evidence="2" key="1">
    <citation type="journal article" date="2020" name="Stud. Mycol.">
        <title>101 Dothideomycetes genomes: a test case for predicting lifestyles and emergence of pathogens.</title>
        <authorList>
            <person name="Haridas S."/>
            <person name="Albert R."/>
            <person name="Binder M."/>
            <person name="Bloem J."/>
            <person name="Labutti K."/>
            <person name="Salamov A."/>
            <person name="Andreopoulos B."/>
            <person name="Baker S."/>
            <person name="Barry K."/>
            <person name="Bills G."/>
            <person name="Bluhm B."/>
            <person name="Cannon C."/>
            <person name="Castanera R."/>
            <person name="Culley D."/>
            <person name="Daum C."/>
            <person name="Ezra D."/>
            <person name="Gonzalez J."/>
            <person name="Henrissat B."/>
            <person name="Kuo A."/>
            <person name="Liang C."/>
            <person name="Lipzen A."/>
            <person name="Lutzoni F."/>
            <person name="Magnuson J."/>
            <person name="Mondo S."/>
            <person name="Nolan M."/>
            <person name="Ohm R."/>
            <person name="Pangilinan J."/>
            <person name="Park H.-J."/>
            <person name="Ramirez L."/>
            <person name="Alfaro M."/>
            <person name="Sun H."/>
            <person name="Tritt A."/>
            <person name="Yoshinaga Y."/>
            <person name="Zwiers L.-H."/>
            <person name="Turgeon B."/>
            <person name="Goodwin S."/>
            <person name="Spatafora J."/>
            <person name="Crous P."/>
            <person name="Grigoriev I."/>
        </authorList>
    </citation>
    <scope>NUCLEOTIDE SEQUENCE</scope>
    <source>
        <strain evidence="2">CBS 121739</strain>
    </source>
</reference>
<evidence type="ECO:0000256" key="1">
    <source>
        <dbReference type="SAM" id="MobiDB-lite"/>
    </source>
</evidence>
<protein>
    <submittedName>
        <fullName evidence="2">Uncharacterized protein</fullName>
    </submittedName>
</protein>
<dbReference type="RefSeq" id="XP_033595921.1">
    <property type="nucleotide sequence ID" value="XM_033744875.1"/>
</dbReference>
<sequence length="425" mass="48013">MKNTPVKIRGKRGNRKRAQEQSQTPPLPSNSSKSTSRELKRRFVSAGPNQTPAKRRRVAKATADTRSPLERLPNELLQEIFLLSGNIELPGCSLSLARSLSGNKTIQLSFVLGRHPNTSKPLDATDAAVITRILKCRFVTWPFLQSWIHAAYTLDKQQHHHHNHPTKPKRSHITPRKLIAQPDQQPASPSSPPTWFNFHPPLNRDDEDYHVCIPRKLLRGPWTSDDTSSLTLLTHAGAVIADLELARRGLRKAIATANLRVIYSLVYVRSPQSQSRQEQQQQQQRWGSYVRVTTEILRFAVVECGCDPSVVWVLLHTGSFDDDEHQTTTTSTINFMDPPMWAWADDAEARGDWAGTFLKSEFRACLLPRPHTPVGVGVGDERSQTTLSRMSSRAGLGREWERVWRAVDAALPGVMQRYDARERDV</sequence>
<gene>
    <name evidence="2" type="ORF">EJ05DRAFT_480476</name>
</gene>
<evidence type="ECO:0000313" key="2">
    <source>
        <dbReference type="EMBL" id="KAF2753470.1"/>
    </source>
</evidence>
<dbReference type="OrthoDB" id="4167490at2759"/>